<dbReference type="PANTHER" id="PTHR38480:SF1">
    <property type="entry name" value="SLR0254 PROTEIN"/>
    <property type="match status" value="1"/>
</dbReference>
<organism evidence="2 3">
    <name type="scientific">Candidatus Protofrankia californiensis</name>
    <dbReference type="NCBI Taxonomy" id="1839754"/>
    <lineage>
        <taxon>Bacteria</taxon>
        <taxon>Bacillati</taxon>
        <taxon>Actinomycetota</taxon>
        <taxon>Actinomycetes</taxon>
        <taxon>Frankiales</taxon>
        <taxon>Frankiaceae</taxon>
        <taxon>Protofrankia</taxon>
    </lineage>
</organism>
<evidence type="ECO:0000313" key="3">
    <source>
        <dbReference type="Proteomes" id="UP000199013"/>
    </source>
</evidence>
<name>A0A1C3NW04_9ACTN</name>
<keyword evidence="3" id="KW-1185">Reference proteome</keyword>
<dbReference type="Proteomes" id="UP000199013">
    <property type="component" value="Unassembled WGS sequence"/>
</dbReference>
<protein>
    <submittedName>
        <fullName evidence="2">RDD domain-containing protein</fullName>
    </submittedName>
</protein>
<accession>A0A1C3NW04</accession>
<dbReference type="EMBL" id="FLUV01000689">
    <property type="protein sequence ID" value="SBW20290.1"/>
    <property type="molecule type" value="Genomic_DNA"/>
</dbReference>
<dbReference type="PANTHER" id="PTHR38480">
    <property type="entry name" value="SLR0254 PROTEIN"/>
    <property type="match status" value="1"/>
</dbReference>
<feature type="region of interest" description="Disordered" evidence="1">
    <location>
        <begin position="169"/>
        <end position="224"/>
    </location>
</feature>
<feature type="compositionally biased region" description="Low complexity" evidence="1">
    <location>
        <begin position="169"/>
        <end position="205"/>
    </location>
</feature>
<evidence type="ECO:0000313" key="2">
    <source>
        <dbReference type="EMBL" id="SBW20290.1"/>
    </source>
</evidence>
<gene>
    <name evidence="2" type="ORF">FDG2_1648</name>
</gene>
<proteinExistence type="predicted"/>
<reference evidence="3" key="1">
    <citation type="submission" date="2016-02" db="EMBL/GenBank/DDBJ databases">
        <authorList>
            <person name="Wibberg D."/>
        </authorList>
    </citation>
    <scope>NUCLEOTIDE SEQUENCE [LARGE SCALE GENOMIC DNA]</scope>
</reference>
<sequence length="224" mass="23828">MGLRVVRDDGGPVRFRHAFVRALLGAVVERPGALLAIPGMISMLVSGQSKRLGDLLAGTVVLQERIPHGKAVPVTMPPQLAGWASTLDLSSFEDALALAVRQFLNRIQELSPQTCERIGNQLAASVHAVVTPPPPPGTHPWAYLSAVLAERTARAQRRAEHTARWQFAGAPPTQPAQPWGAQQQWGAQQKAAQPWAAQPWTTQPTGPGGDVAEAPAPGPFVPPS</sequence>
<dbReference type="AlphaFoldDB" id="A0A1C3NW04"/>
<evidence type="ECO:0000256" key="1">
    <source>
        <dbReference type="SAM" id="MobiDB-lite"/>
    </source>
</evidence>